<dbReference type="SUPFAM" id="SSF58038">
    <property type="entry name" value="SNARE fusion complex"/>
    <property type="match status" value="1"/>
</dbReference>
<dbReference type="Proteomes" id="UP001149090">
    <property type="component" value="Unassembled WGS sequence"/>
</dbReference>
<keyword evidence="2 8" id="KW-0813">Transport</keyword>
<reference evidence="10" key="1">
    <citation type="submission" date="2022-10" db="EMBL/GenBank/DDBJ databases">
        <title>Novel sulphate-reducing endosymbionts in the free-living metamonad Anaeramoeba.</title>
        <authorList>
            <person name="Jerlstrom-Hultqvist J."/>
            <person name="Cepicka I."/>
            <person name="Gallot-Lavallee L."/>
            <person name="Salas-Leiva D."/>
            <person name="Curtis B.A."/>
            <person name="Zahonova K."/>
            <person name="Pipaliya S."/>
            <person name="Dacks J."/>
            <person name="Roger A.J."/>
        </authorList>
    </citation>
    <scope>NUCLEOTIDE SEQUENCE</scope>
    <source>
        <strain evidence="10">BMAN</strain>
    </source>
</reference>
<dbReference type="GO" id="GO:0015031">
    <property type="term" value="P:protein transport"/>
    <property type="evidence" value="ECO:0007669"/>
    <property type="project" value="UniProtKB-KW"/>
</dbReference>
<protein>
    <submittedName>
        <fullName evidence="10">Golgi snap receptor complex member 2</fullName>
    </submittedName>
</protein>
<dbReference type="GO" id="GO:0006906">
    <property type="term" value="P:vesicle fusion"/>
    <property type="evidence" value="ECO:0007669"/>
    <property type="project" value="TreeGrafter"/>
</dbReference>
<dbReference type="EMBL" id="JAPDFW010000058">
    <property type="protein sequence ID" value="KAJ5077430.1"/>
    <property type="molecule type" value="Genomic_DNA"/>
</dbReference>
<gene>
    <name evidence="10" type="ORF">M0811_05953</name>
</gene>
<evidence type="ECO:0000256" key="4">
    <source>
        <dbReference type="ARBA" id="ARBA00022927"/>
    </source>
</evidence>
<comment type="subcellular location">
    <subcellularLocation>
        <location evidence="1">Golgi apparatus membrane</location>
        <topology evidence="1">Single-pass type IV membrane protein</topology>
    </subcellularLocation>
</comment>
<keyword evidence="3 9" id="KW-0812">Transmembrane</keyword>
<evidence type="ECO:0000256" key="7">
    <source>
        <dbReference type="ARBA" id="ARBA00023136"/>
    </source>
</evidence>
<evidence type="ECO:0000256" key="3">
    <source>
        <dbReference type="ARBA" id="ARBA00022692"/>
    </source>
</evidence>
<accession>A0A9Q0LT62</accession>
<keyword evidence="6" id="KW-0333">Golgi apparatus</keyword>
<dbReference type="GO" id="GO:0005789">
    <property type="term" value="C:endoplasmic reticulum membrane"/>
    <property type="evidence" value="ECO:0007669"/>
    <property type="project" value="TreeGrafter"/>
</dbReference>
<dbReference type="AlphaFoldDB" id="A0A9Q0LT62"/>
<dbReference type="OrthoDB" id="158360at2759"/>
<sequence>MNLETLWKEGKQGIFQLESLLEHLERSSEISPDSRKEVEEKLRILTQIITSSQTLLERTIENKELWRIRISEMNSKFFSLQNSINSLFAKYQEQQQEKKERDELFESIRLRRNQEIEINVGTLLSNEDKSLTRSEQKVENIFQVGSGILEKLAEQKDRLKNSYKKVSLISGSLGIARNTLDWIRDRNISDRRIVIGGMIITLLIFWLLWKYWIRR</sequence>
<evidence type="ECO:0000313" key="10">
    <source>
        <dbReference type="EMBL" id="KAJ5077430.1"/>
    </source>
</evidence>
<dbReference type="Gene3D" id="1.20.5.110">
    <property type="match status" value="1"/>
</dbReference>
<keyword evidence="7 8" id="KW-0472">Membrane</keyword>
<evidence type="ECO:0000256" key="6">
    <source>
        <dbReference type="ARBA" id="ARBA00023034"/>
    </source>
</evidence>
<keyword evidence="5 9" id="KW-1133">Transmembrane helix</keyword>
<dbReference type="GO" id="GO:0031201">
    <property type="term" value="C:SNARE complex"/>
    <property type="evidence" value="ECO:0007669"/>
    <property type="project" value="TreeGrafter"/>
</dbReference>
<dbReference type="PANTHER" id="PTHR21230:SF1">
    <property type="entry name" value="GOLGI SNAP RECEPTOR COMPLEX MEMBER 2"/>
    <property type="match status" value="1"/>
</dbReference>
<dbReference type="PIRSF" id="PIRSF028865">
    <property type="entry name" value="Membrin-2"/>
    <property type="match status" value="1"/>
</dbReference>
<dbReference type="InterPro" id="IPR027027">
    <property type="entry name" value="GOSR2/Membrin/Bos1"/>
</dbReference>
<evidence type="ECO:0000256" key="2">
    <source>
        <dbReference type="ARBA" id="ARBA00022448"/>
    </source>
</evidence>
<organism evidence="10 11">
    <name type="scientific">Anaeramoeba ignava</name>
    <name type="common">Anaerobic marine amoeba</name>
    <dbReference type="NCBI Taxonomy" id="1746090"/>
    <lineage>
        <taxon>Eukaryota</taxon>
        <taxon>Metamonada</taxon>
        <taxon>Anaeramoebidae</taxon>
        <taxon>Anaeramoeba</taxon>
    </lineage>
</organism>
<dbReference type="GO" id="GO:0031902">
    <property type="term" value="C:late endosome membrane"/>
    <property type="evidence" value="ECO:0007669"/>
    <property type="project" value="TreeGrafter"/>
</dbReference>
<keyword evidence="10" id="KW-0675">Receptor</keyword>
<keyword evidence="11" id="KW-1185">Reference proteome</keyword>
<evidence type="ECO:0000256" key="1">
    <source>
        <dbReference type="ARBA" id="ARBA00004409"/>
    </source>
</evidence>
<dbReference type="Pfam" id="PF12352">
    <property type="entry name" value="V-SNARE_C"/>
    <property type="match status" value="1"/>
</dbReference>
<dbReference type="GO" id="GO:0000139">
    <property type="term" value="C:Golgi membrane"/>
    <property type="evidence" value="ECO:0007669"/>
    <property type="project" value="UniProtKB-SubCell"/>
</dbReference>
<dbReference type="GO" id="GO:0005484">
    <property type="term" value="F:SNAP receptor activity"/>
    <property type="evidence" value="ECO:0007669"/>
    <property type="project" value="InterPro"/>
</dbReference>
<proteinExistence type="predicted"/>
<dbReference type="GO" id="GO:0012507">
    <property type="term" value="C:ER to Golgi transport vesicle membrane"/>
    <property type="evidence" value="ECO:0007669"/>
    <property type="project" value="TreeGrafter"/>
</dbReference>
<feature type="transmembrane region" description="Helical" evidence="9">
    <location>
        <begin position="193"/>
        <end position="213"/>
    </location>
</feature>
<dbReference type="GO" id="GO:0000149">
    <property type="term" value="F:SNARE binding"/>
    <property type="evidence" value="ECO:0007669"/>
    <property type="project" value="TreeGrafter"/>
</dbReference>
<evidence type="ECO:0000256" key="5">
    <source>
        <dbReference type="ARBA" id="ARBA00022989"/>
    </source>
</evidence>
<dbReference type="OMA" id="KQIDGNC"/>
<comment type="caution">
    <text evidence="10">The sequence shown here is derived from an EMBL/GenBank/DDBJ whole genome shotgun (WGS) entry which is preliminary data.</text>
</comment>
<dbReference type="PANTHER" id="PTHR21230">
    <property type="entry name" value="VESICLE TRANSPORT V-SNARE PROTEIN VTI1-RELATED"/>
    <property type="match status" value="1"/>
</dbReference>
<evidence type="ECO:0000256" key="9">
    <source>
        <dbReference type="SAM" id="Phobius"/>
    </source>
</evidence>
<name>A0A9Q0LT62_ANAIG</name>
<evidence type="ECO:0000256" key="8">
    <source>
        <dbReference type="PIRNR" id="PIRNR028865"/>
    </source>
</evidence>
<keyword evidence="4 8" id="KW-0653">Protein transport</keyword>
<evidence type="ECO:0000313" key="11">
    <source>
        <dbReference type="Proteomes" id="UP001149090"/>
    </source>
</evidence>